<keyword evidence="10" id="KW-0408">Iron</keyword>
<dbReference type="AlphaFoldDB" id="A0A2H3B002"/>
<comment type="similarity">
    <text evidence="4">Belongs to the cytochrome P450 family.</text>
</comment>
<dbReference type="PANTHER" id="PTHR24305:SF166">
    <property type="entry name" value="CYTOCHROME P450 12A4, MITOCHONDRIAL-RELATED"/>
    <property type="match status" value="1"/>
</dbReference>
<dbReference type="STRING" id="1076256.A0A2H3B002"/>
<comment type="cofactor">
    <cofactor evidence="1">
        <name>heme</name>
        <dbReference type="ChEBI" id="CHEBI:30413"/>
    </cofactor>
</comment>
<evidence type="ECO:0000256" key="2">
    <source>
        <dbReference type="ARBA" id="ARBA00004370"/>
    </source>
</evidence>
<protein>
    <submittedName>
        <fullName evidence="14">Cytochrome P450</fullName>
    </submittedName>
</protein>
<gene>
    <name evidence="14" type="ORF">ARMSODRAFT_962459</name>
</gene>
<evidence type="ECO:0000256" key="1">
    <source>
        <dbReference type="ARBA" id="ARBA00001971"/>
    </source>
</evidence>
<name>A0A2H3B002_9AGAR</name>
<feature type="transmembrane region" description="Helical" evidence="13">
    <location>
        <begin position="101"/>
        <end position="118"/>
    </location>
</feature>
<evidence type="ECO:0000313" key="15">
    <source>
        <dbReference type="Proteomes" id="UP000218334"/>
    </source>
</evidence>
<dbReference type="InterPro" id="IPR001128">
    <property type="entry name" value="Cyt_P450"/>
</dbReference>
<evidence type="ECO:0000256" key="10">
    <source>
        <dbReference type="ARBA" id="ARBA00023004"/>
    </source>
</evidence>
<dbReference type="PANTHER" id="PTHR24305">
    <property type="entry name" value="CYTOCHROME P450"/>
    <property type="match status" value="1"/>
</dbReference>
<dbReference type="GO" id="GO:0016705">
    <property type="term" value="F:oxidoreductase activity, acting on paired donors, with incorporation or reduction of molecular oxygen"/>
    <property type="evidence" value="ECO:0007669"/>
    <property type="project" value="InterPro"/>
</dbReference>
<dbReference type="PRINTS" id="PR00385">
    <property type="entry name" value="P450"/>
</dbReference>
<sequence>MPLFSIAFAAIVAAAWLGWWFKRVSVKHINGPPSASFWLGHELVLRSQEEFGDLETKWRREYGTVYRIGGCFGQDLLVVSDPKALEHIFHTSRPYPKTSDVNFIFGLILGGFGGLIVAEKEDHHRQRKILNPAFSSTNLRNSQVIFQQCSDKVVNALKLCTTTEPIDVVHWMSRVSLDIIGLRKWYQWFFYAAGLTLPTGAFRYDFGSLDGRDTELEIAMKHLFTASQSNPSAVELVVVALIRMLPNSVLQILKLLPTREIRQLASVGEIARKTAREILAAHGVQDGTDKDIVDILTRARHTGQMRDDEIELQFITFLLAGHETTATNLSWLLYELAAHPEHQSIIREEVKHSYHDDYDSLPFLNAVIKESLRLHPIVHTPTRTAPHDDVLPLTGSKTLAIPKGQTLFCSAYLYNRLPSIWGADAEEWNPARFLDKTIPISLGVYANL</sequence>
<evidence type="ECO:0000256" key="13">
    <source>
        <dbReference type="SAM" id="Phobius"/>
    </source>
</evidence>
<evidence type="ECO:0000256" key="3">
    <source>
        <dbReference type="ARBA" id="ARBA00004721"/>
    </source>
</evidence>
<dbReference type="SUPFAM" id="SSF48264">
    <property type="entry name" value="Cytochrome P450"/>
    <property type="match status" value="1"/>
</dbReference>
<proteinExistence type="inferred from homology"/>
<dbReference type="EMBL" id="KZ293453">
    <property type="protein sequence ID" value="PBK64259.1"/>
    <property type="molecule type" value="Genomic_DNA"/>
</dbReference>
<reference evidence="15" key="1">
    <citation type="journal article" date="2017" name="Nat. Ecol. Evol.">
        <title>Genome expansion and lineage-specific genetic innovations in the forest pathogenic fungi Armillaria.</title>
        <authorList>
            <person name="Sipos G."/>
            <person name="Prasanna A.N."/>
            <person name="Walter M.C."/>
            <person name="O'Connor E."/>
            <person name="Balint B."/>
            <person name="Krizsan K."/>
            <person name="Kiss B."/>
            <person name="Hess J."/>
            <person name="Varga T."/>
            <person name="Slot J."/>
            <person name="Riley R."/>
            <person name="Boka B."/>
            <person name="Rigling D."/>
            <person name="Barry K."/>
            <person name="Lee J."/>
            <person name="Mihaltcheva S."/>
            <person name="LaButti K."/>
            <person name="Lipzen A."/>
            <person name="Waldron R."/>
            <person name="Moloney N.M."/>
            <person name="Sperisen C."/>
            <person name="Kredics L."/>
            <person name="Vagvoelgyi C."/>
            <person name="Patrignani A."/>
            <person name="Fitzpatrick D."/>
            <person name="Nagy I."/>
            <person name="Doyle S."/>
            <person name="Anderson J.B."/>
            <person name="Grigoriev I.V."/>
            <person name="Gueldener U."/>
            <person name="Muensterkoetter M."/>
            <person name="Nagy L.G."/>
        </authorList>
    </citation>
    <scope>NUCLEOTIDE SEQUENCE [LARGE SCALE GENOMIC DNA]</scope>
    <source>
        <strain evidence="15">28-4</strain>
    </source>
</reference>
<evidence type="ECO:0000256" key="9">
    <source>
        <dbReference type="ARBA" id="ARBA00023002"/>
    </source>
</evidence>
<evidence type="ECO:0000256" key="12">
    <source>
        <dbReference type="ARBA" id="ARBA00023136"/>
    </source>
</evidence>
<keyword evidence="15" id="KW-1185">Reference proteome</keyword>
<keyword evidence="6 13" id="KW-0812">Transmembrane</keyword>
<keyword evidence="11" id="KW-0503">Monooxygenase</keyword>
<organism evidence="14 15">
    <name type="scientific">Armillaria solidipes</name>
    <dbReference type="NCBI Taxonomy" id="1076256"/>
    <lineage>
        <taxon>Eukaryota</taxon>
        <taxon>Fungi</taxon>
        <taxon>Dikarya</taxon>
        <taxon>Basidiomycota</taxon>
        <taxon>Agaricomycotina</taxon>
        <taxon>Agaricomycetes</taxon>
        <taxon>Agaricomycetidae</taxon>
        <taxon>Agaricales</taxon>
        <taxon>Marasmiineae</taxon>
        <taxon>Physalacriaceae</taxon>
        <taxon>Armillaria</taxon>
    </lineage>
</organism>
<accession>A0A2H3B002</accession>
<evidence type="ECO:0000256" key="11">
    <source>
        <dbReference type="ARBA" id="ARBA00023033"/>
    </source>
</evidence>
<keyword evidence="8 13" id="KW-1133">Transmembrane helix</keyword>
<comment type="pathway">
    <text evidence="3">Secondary metabolite biosynthesis; terpenoid biosynthesis.</text>
</comment>
<keyword evidence="9" id="KW-0560">Oxidoreductase</keyword>
<keyword evidence="12 13" id="KW-0472">Membrane</keyword>
<evidence type="ECO:0000256" key="4">
    <source>
        <dbReference type="ARBA" id="ARBA00010617"/>
    </source>
</evidence>
<evidence type="ECO:0000256" key="5">
    <source>
        <dbReference type="ARBA" id="ARBA00022617"/>
    </source>
</evidence>
<dbReference type="Gene3D" id="1.10.630.10">
    <property type="entry name" value="Cytochrome P450"/>
    <property type="match status" value="1"/>
</dbReference>
<dbReference type="GO" id="GO:0016020">
    <property type="term" value="C:membrane"/>
    <property type="evidence" value="ECO:0007669"/>
    <property type="project" value="UniProtKB-SubCell"/>
</dbReference>
<dbReference type="InterPro" id="IPR036396">
    <property type="entry name" value="Cyt_P450_sf"/>
</dbReference>
<evidence type="ECO:0000256" key="6">
    <source>
        <dbReference type="ARBA" id="ARBA00022692"/>
    </source>
</evidence>
<dbReference type="GO" id="GO:0004497">
    <property type="term" value="F:monooxygenase activity"/>
    <property type="evidence" value="ECO:0007669"/>
    <property type="project" value="UniProtKB-KW"/>
</dbReference>
<dbReference type="GO" id="GO:0005506">
    <property type="term" value="F:iron ion binding"/>
    <property type="evidence" value="ECO:0007669"/>
    <property type="project" value="InterPro"/>
</dbReference>
<keyword evidence="7" id="KW-0479">Metal-binding</keyword>
<evidence type="ECO:0000313" key="14">
    <source>
        <dbReference type="EMBL" id="PBK64259.1"/>
    </source>
</evidence>
<dbReference type="InterPro" id="IPR050121">
    <property type="entry name" value="Cytochrome_P450_monoxygenase"/>
</dbReference>
<evidence type="ECO:0000256" key="8">
    <source>
        <dbReference type="ARBA" id="ARBA00022989"/>
    </source>
</evidence>
<evidence type="ECO:0000256" key="7">
    <source>
        <dbReference type="ARBA" id="ARBA00022723"/>
    </source>
</evidence>
<comment type="subcellular location">
    <subcellularLocation>
        <location evidence="2">Membrane</location>
    </subcellularLocation>
</comment>
<dbReference type="GO" id="GO:0020037">
    <property type="term" value="F:heme binding"/>
    <property type="evidence" value="ECO:0007669"/>
    <property type="project" value="InterPro"/>
</dbReference>
<dbReference type="Pfam" id="PF00067">
    <property type="entry name" value="p450"/>
    <property type="match status" value="1"/>
</dbReference>
<dbReference type="Proteomes" id="UP000218334">
    <property type="component" value="Unassembled WGS sequence"/>
</dbReference>
<keyword evidence="5" id="KW-0349">Heme</keyword>